<dbReference type="PANTHER" id="PTHR42945">
    <property type="entry name" value="HISTIDINE BIOSYNTHESIS BIFUNCTIONAL PROTEIN"/>
    <property type="match status" value="1"/>
</dbReference>
<evidence type="ECO:0000256" key="5">
    <source>
        <dbReference type="ARBA" id="ARBA00022801"/>
    </source>
</evidence>
<organism evidence="9 10">
    <name type="scientific">Microbulbifer elongatus</name>
    <dbReference type="NCBI Taxonomy" id="86173"/>
    <lineage>
        <taxon>Bacteria</taxon>
        <taxon>Pseudomonadati</taxon>
        <taxon>Pseudomonadota</taxon>
        <taxon>Gammaproteobacteria</taxon>
        <taxon>Cellvibrionales</taxon>
        <taxon>Microbulbiferaceae</taxon>
        <taxon>Microbulbifer</taxon>
    </lineage>
</organism>
<dbReference type="EMBL" id="JACASI010000033">
    <property type="protein sequence ID" value="MCQ3830289.1"/>
    <property type="molecule type" value="Genomic_DNA"/>
</dbReference>
<feature type="binding site" evidence="7">
    <location>
        <position position="98"/>
    </location>
    <ligand>
        <name>Mg(2+)</name>
        <dbReference type="ChEBI" id="CHEBI:18420"/>
    </ligand>
</feature>
<dbReference type="Pfam" id="PF01502">
    <property type="entry name" value="PRA-CH"/>
    <property type="match status" value="1"/>
</dbReference>
<comment type="cofactor">
    <cofactor evidence="7">
        <name>Mg(2+)</name>
        <dbReference type="ChEBI" id="CHEBI:18420"/>
    </cofactor>
    <text evidence="7">Binds 1 Mg(2+) ion per subunit.</text>
</comment>
<feature type="binding site" evidence="7">
    <location>
        <position position="96"/>
    </location>
    <ligand>
        <name>Mg(2+)</name>
        <dbReference type="ChEBI" id="CHEBI:18420"/>
    </ligand>
</feature>
<keyword evidence="7" id="KW-0479">Metal-binding</keyword>
<evidence type="ECO:0000256" key="2">
    <source>
        <dbReference type="ARBA" id="ARBA00005169"/>
    </source>
</evidence>
<keyword evidence="5 7" id="KW-0378">Hydrolase</keyword>
<dbReference type="EC" id="3.5.4.19" evidence="7"/>
<dbReference type="PANTHER" id="PTHR42945:SF1">
    <property type="entry name" value="HISTIDINE BIOSYNTHESIS BIFUNCTIONAL PROTEIN HIS7"/>
    <property type="match status" value="1"/>
</dbReference>
<gene>
    <name evidence="7 9" type="primary">hisI</name>
    <name evidence="9" type="ORF">HXX02_12605</name>
</gene>
<sequence>MLRDYFIALETHPKDAPLALHDVIEQLAFNEKGLIPVITQDAQSKTVLMFAWMNKESLLATIETQRVTYWSRSREQLWVKGETSGHVQSLVSMAFDCDGDVVLCQVEQQGAACHTGRRSCFYLQVDSEQRKIWVTGDPVSV</sequence>
<keyword evidence="7" id="KW-0460">Magnesium</keyword>
<comment type="catalytic activity">
    <reaction evidence="1 7">
        <text>1-(5-phospho-beta-D-ribosyl)-5'-AMP + H2O = 1-(5-phospho-beta-D-ribosyl)-5-[(5-phospho-beta-D-ribosylamino)methylideneamino]imidazole-4-carboxamide</text>
        <dbReference type="Rhea" id="RHEA:20049"/>
        <dbReference type="ChEBI" id="CHEBI:15377"/>
        <dbReference type="ChEBI" id="CHEBI:58435"/>
        <dbReference type="ChEBI" id="CHEBI:59457"/>
        <dbReference type="EC" id="3.5.4.19"/>
    </reaction>
</comment>
<keyword evidence="7" id="KW-0862">Zinc</keyword>
<comment type="subcellular location">
    <subcellularLocation>
        <location evidence="7">Cytoplasm</location>
    </subcellularLocation>
</comment>
<evidence type="ECO:0000313" key="10">
    <source>
        <dbReference type="Proteomes" id="UP001205566"/>
    </source>
</evidence>
<comment type="function">
    <text evidence="7">Catalyzes the hydrolysis of the adenine ring of phosphoribosyl-AMP.</text>
</comment>
<comment type="similarity">
    <text evidence="7">Belongs to the PRA-CH family.</text>
</comment>
<feature type="binding site" evidence="7">
    <location>
        <position position="113"/>
    </location>
    <ligand>
        <name>Zn(2+)</name>
        <dbReference type="ChEBI" id="CHEBI:29105"/>
        <note>ligand shared between dimeric partners</note>
    </ligand>
</feature>
<dbReference type="InterPro" id="IPR002496">
    <property type="entry name" value="PRib_AMP_CycHydrolase_dom"/>
</dbReference>
<dbReference type="Proteomes" id="UP001205566">
    <property type="component" value="Unassembled WGS sequence"/>
</dbReference>
<evidence type="ECO:0000256" key="7">
    <source>
        <dbReference type="HAMAP-Rule" id="MF_01021"/>
    </source>
</evidence>
<keyword evidence="4 7" id="KW-0028">Amino-acid biosynthesis</keyword>
<name>A0ABT1P2F7_9GAMM</name>
<evidence type="ECO:0000313" key="9">
    <source>
        <dbReference type="EMBL" id="MCQ3830289.1"/>
    </source>
</evidence>
<dbReference type="GO" id="GO:0004635">
    <property type="term" value="F:phosphoribosyl-AMP cyclohydrolase activity"/>
    <property type="evidence" value="ECO:0007669"/>
    <property type="project" value="UniProtKB-EC"/>
</dbReference>
<proteinExistence type="inferred from homology"/>
<feature type="binding site" evidence="7">
    <location>
        <position position="97"/>
    </location>
    <ligand>
        <name>Zn(2+)</name>
        <dbReference type="ChEBI" id="CHEBI:29105"/>
        <note>ligand shared between dimeric partners</note>
    </ligand>
</feature>
<evidence type="ECO:0000256" key="4">
    <source>
        <dbReference type="ARBA" id="ARBA00022605"/>
    </source>
</evidence>
<feature type="domain" description="Phosphoribosyl-AMP cyclohydrolase" evidence="8">
    <location>
        <begin position="49"/>
        <end position="122"/>
    </location>
</feature>
<dbReference type="NCBIfam" id="NF000768">
    <property type="entry name" value="PRK00051.1"/>
    <property type="match status" value="1"/>
</dbReference>
<feature type="binding site" evidence="7">
    <location>
        <position position="120"/>
    </location>
    <ligand>
        <name>Zn(2+)</name>
        <dbReference type="ChEBI" id="CHEBI:29105"/>
        <note>ligand shared between dimeric partners</note>
    </ligand>
</feature>
<comment type="caution">
    <text evidence="9">The sequence shown here is derived from an EMBL/GenBank/DDBJ whole genome shotgun (WGS) entry which is preliminary data.</text>
</comment>
<accession>A0ABT1P2F7</accession>
<keyword evidence="10" id="KW-1185">Reference proteome</keyword>
<dbReference type="RefSeq" id="WP_255875247.1">
    <property type="nucleotide sequence ID" value="NZ_JACASI010000033.1"/>
</dbReference>
<feature type="binding site" evidence="7">
    <location>
        <position position="100"/>
    </location>
    <ligand>
        <name>Mg(2+)</name>
        <dbReference type="ChEBI" id="CHEBI:18420"/>
    </ligand>
</feature>
<comment type="cofactor">
    <cofactor evidence="7">
        <name>Zn(2+)</name>
        <dbReference type="ChEBI" id="CHEBI:29105"/>
    </cofactor>
    <text evidence="7">Binds 1 zinc ion per subunit.</text>
</comment>
<evidence type="ECO:0000256" key="3">
    <source>
        <dbReference type="ARBA" id="ARBA00022490"/>
    </source>
</evidence>
<keyword evidence="3 7" id="KW-0963">Cytoplasm</keyword>
<comment type="subunit">
    <text evidence="7">Homodimer.</text>
</comment>
<dbReference type="InterPro" id="IPR038019">
    <property type="entry name" value="PRib_AMP_CycHydrolase_sf"/>
</dbReference>
<reference evidence="9" key="1">
    <citation type="thesis" date="2020" institute="Technische Universitat Dresden" country="Dresden, Germany">
        <title>The Agarolytic System of Microbulbifer elongatus PORT2, Isolated from Batu Karas, Pangandaran West Java Indonesia.</title>
        <authorList>
            <person name="Anggraeni S.R."/>
        </authorList>
    </citation>
    <scope>NUCLEOTIDE SEQUENCE</scope>
    <source>
        <strain evidence="9">PORT2</strain>
    </source>
</reference>
<dbReference type="Gene3D" id="3.10.20.810">
    <property type="entry name" value="Phosphoribosyl-AMP cyclohydrolase"/>
    <property type="match status" value="1"/>
</dbReference>
<protein>
    <recommendedName>
        <fullName evidence="7">Phosphoribosyl-AMP cyclohydrolase</fullName>
        <shortName evidence="7">PRA-CH</shortName>
        <ecNumber evidence="7">3.5.4.19</ecNumber>
    </recommendedName>
</protein>
<evidence type="ECO:0000256" key="1">
    <source>
        <dbReference type="ARBA" id="ARBA00000024"/>
    </source>
</evidence>
<evidence type="ECO:0000259" key="8">
    <source>
        <dbReference type="Pfam" id="PF01502"/>
    </source>
</evidence>
<dbReference type="InterPro" id="IPR026660">
    <property type="entry name" value="PRA-CH"/>
</dbReference>
<dbReference type="SUPFAM" id="SSF141734">
    <property type="entry name" value="HisI-like"/>
    <property type="match status" value="1"/>
</dbReference>
<keyword evidence="6 7" id="KW-0368">Histidine biosynthesis</keyword>
<dbReference type="HAMAP" id="MF_01021">
    <property type="entry name" value="HisI"/>
    <property type="match status" value="1"/>
</dbReference>
<evidence type="ECO:0000256" key="6">
    <source>
        <dbReference type="ARBA" id="ARBA00023102"/>
    </source>
</evidence>
<comment type="pathway">
    <text evidence="2 7">Amino-acid biosynthesis; L-histidine biosynthesis; L-histidine from 5-phospho-alpha-D-ribose 1-diphosphate: step 3/9.</text>
</comment>